<name>A0A6G1J812_9PLEO</name>
<dbReference type="GO" id="GO:0016491">
    <property type="term" value="F:oxidoreductase activity"/>
    <property type="evidence" value="ECO:0007669"/>
    <property type="project" value="InterPro"/>
</dbReference>
<dbReference type="Pfam" id="PF07110">
    <property type="entry name" value="EthD"/>
    <property type="match status" value="1"/>
</dbReference>
<feature type="domain" description="EthD" evidence="2">
    <location>
        <begin position="13"/>
        <end position="101"/>
    </location>
</feature>
<dbReference type="InterPro" id="IPR009799">
    <property type="entry name" value="EthD_dom"/>
</dbReference>
<accession>A0A6G1J812</accession>
<sequence length="111" mass="12916">MVYRVYMLAVKAPGISLEEFKDHWDNKHLALLKEIAGDAYPTVHEHRYPEKFAGTDAYHFDGIGYLEFKSKNEFLRLASIAEMPENKARLDADEKTFLDKSKIQMYVVDDE</sequence>
<gene>
    <name evidence="3" type="ORF">K458DRAFT_430197</name>
</gene>
<dbReference type="AlphaFoldDB" id="A0A6G1J812"/>
<proteinExistence type="inferred from homology"/>
<evidence type="ECO:0000259" key="2">
    <source>
        <dbReference type="Pfam" id="PF07110"/>
    </source>
</evidence>
<dbReference type="Proteomes" id="UP000799291">
    <property type="component" value="Unassembled WGS sequence"/>
</dbReference>
<evidence type="ECO:0000313" key="3">
    <source>
        <dbReference type="EMBL" id="KAF2686351.1"/>
    </source>
</evidence>
<organism evidence="3 4">
    <name type="scientific">Lentithecium fluviatile CBS 122367</name>
    <dbReference type="NCBI Taxonomy" id="1168545"/>
    <lineage>
        <taxon>Eukaryota</taxon>
        <taxon>Fungi</taxon>
        <taxon>Dikarya</taxon>
        <taxon>Ascomycota</taxon>
        <taxon>Pezizomycotina</taxon>
        <taxon>Dothideomycetes</taxon>
        <taxon>Pleosporomycetidae</taxon>
        <taxon>Pleosporales</taxon>
        <taxon>Massarineae</taxon>
        <taxon>Lentitheciaceae</taxon>
        <taxon>Lentithecium</taxon>
    </lineage>
</organism>
<keyword evidence="4" id="KW-1185">Reference proteome</keyword>
<dbReference type="EMBL" id="MU005577">
    <property type="protein sequence ID" value="KAF2686351.1"/>
    <property type="molecule type" value="Genomic_DNA"/>
</dbReference>
<evidence type="ECO:0000256" key="1">
    <source>
        <dbReference type="ARBA" id="ARBA00005986"/>
    </source>
</evidence>
<dbReference type="OrthoDB" id="2519291at2759"/>
<dbReference type="SUPFAM" id="SSF54909">
    <property type="entry name" value="Dimeric alpha+beta barrel"/>
    <property type="match status" value="1"/>
</dbReference>
<dbReference type="Gene3D" id="3.30.70.100">
    <property type="match status" value="1"/>
</dbReference>
<comment type="similarity">
    <text evidence="1">Belongs to the tpcK family.</text>
</comment>
<evidence type="ECO:0000313" key="4">
    <source>
        <dbReference type="Proteomes" id="UP000799291"/>
    </source>
</evidence>
<reference evidence="3" key="1">
    <citation type="journal article" date="2020" name="Stud. Mycol.">
        <title>101 Dothideomycetes genomes: a test case for predicting lifestyles and emergence of pathogens.</title>
        <authorList>
            <person name="Haridas S."/>
            <person name="Albert R."/>
            <person name="Binder M."/>
            <person name="Bloem J."/>
            <person name="Labutti K."/>
            <person name="Salamov A."/>
            <person name="Andreopoulos B."/>
            <person name="Baker S."/>
            <person name="Barry K."/>
            <person name="Bills G."/>
            <person name="Bluhm B."/>
            <person name="Cannon C."/>
            <person name="Castanera R."/>
            <person name="Culley D."/>
            <person name="Daum C."/>
            <person name="Ezra D."/>
            <person name="Gonzalez J."/>
            <person name="Henrissat B."/>
            <person name="Kuo A."/>
            <person name="Liang C."/>
            <person name="Lipzen A."/>
            <person name="Lutzoni F."/>
            <person name="Magnuson J."/>
            <person name="Mondo S."/>
            <person name="Nolan M."/>
            <person name="Ohm R."/>
            <person name="Pangilinan J."/>
            <person name="Park H.-J."/>
            <person name="Ramirez L."/>
            <person name="Alfaro M."/>
            <person name="Sun H."/>
            <person name="Tritt A."/>
            <person name="Yoshinaga Y."/>
            <person name="Zwiers L.-H."/>
            <person name="Turgeon B."/>
            <person name="Goodwin S."/>
            <person name="Spatafora J."/>
            <person name="Crous P."/>
            <person name="Grigoriev I."/>
        </authorList>
    </citation>
    <scope>NUCLEOTIDE SEQUENCE</scope>
    <source>
        <strain evidence="3">CBS 122367</strain>
    </source>
</reference>
<protein>
    <recommendedName>
        <fullName evidence="2">EthD domain-containing protein</fullName>
    </recommendedName>
</protein>
<dbReference type="InterPro" id="IPR011008">
    <property type="entry name" value="Dimeric_a/b-barrel"/>
</dbReference>